<dbReference type="Proteomes" id="UP000294530">
    <property type="component" value="Unassembled WGS sequence"/>
</dbReference>
<name>A0A976FRK1_BRELC</name>
<comment type="caution">
    <text evidence="2">The sequence shown here is derived from an EMBL/GenBank/DDBJ whole genome shotgun (WGS) entry which is preliminary data.</text>
</comment>
<dbReference type="RefSeq" id="XP_067820738.1">
    <property type="nucleotide sequence ID" value="XM_067965980.1"/>
</dbReference>
<organism evidence="2 3">
    <name type="scientific">Bremia lactucae</name>
    <name type="common">Lettuce downy mildew</name>
    <dbReference type="NCBI Taxonomy" id="4779"/>
    <lineage>
        <taxon>Eukaryota</taxon>
        <taxon>Sar</taxon>
        <taxon>Stramenopiles</taxon>
        <taxon>Oomycota</taxon>
        <taxon>Peronosporomycetes</taxon>
        <taxon>Peronosporales</taxon>
        <taxon>Peronosporaceae</taxon>
        <taxon>Bremia</taxon>
    </lineage>
</organism>
<keyword evidence="3" id="KW-1185">Reference proteome</keyword>
<gene>
    <name evidence="2" type="ORF">CCR75_007924</name>
</gene>
<evidence type="ECO:0000256" key="1">
    <source>
        <dbReference type="SAM" id="MobiDB-lite"/>
    </source>
</evidence>
<evidence type="ECO:0000313" key="3">
    <source>
        <dbReference type="Proteomes" id="UP000294530"/>
    </source>
</evidence>
<feature type="compositionally biased region" description="Basic residues" evidence="1">
    <location>
        <begin position="18"/>
        <end position="35"/>
    </location>
</feature>
<dbReference type="OrthoDB" id="147158at2759"/>
<sequence length="127" mass="14910">MGVHVKRDFLPRIQRLQHRATHSPRGLAKRSKFRRQSSPVATDLPKDVRQLKQKILQNHPAKLTRFSLSHMRHMTVPPVTIPDTLDDSHALRTVVSGKSVPLTMRMWNNCKRRIKHLDMIDEYVTYR</sequence>
<dbReference type="KEGG" id="blac:94351651"/>
<dbReference type="EMBL" id="SHOA02000004">
    <property type="protein sequence ID" value="TDH71239.1"/>
    <property type="molecule type" value="Genomic_DNA"/>
</dbReference>
<dbReference type="AlphaFoldDB" id="A0A976FRK1"/>
<feature type="region of interest" description="Disordered" evidence="1">
    <location>
        <begin position="18"/>
        <end position="45"/>
    </location>
</feature>
<dbReference type="GeneID" id="94351651"/>
<proteinExistence type="predicted"/>
<protein>
    <submittedName>
        <fullName evidence="2">Uncharacterized protein</fullName>
    </submittedName>
</protein>
<evidence type="ECO:0000313" key="2">
    <source>
        <dbReference type="EMBL" id="TDH71239.1"/>
    </source>
</evidence>
<accession>A0A976FRK1</accession>
<reference evidence="2 3" key="1">
    <citation type="journal article" date="2021" name="Genome Biol.">
        <title>AFLAP: assembly-free linkage analysis pipeline using k-mers from genome sequencing data.</title>
        <authorList>
            <person name="Fletcher K."/>
            <person name="Zhang L."/>
            <person name="Gil J."/>
            <person name="Han R."/>
            <person name="Cavanaugh K."/>
            <person name="Michelmore R."/>
        </authorList>
    </citation>
    <scope>NUCLEOTIDE SEQUENCE [LARGE SCALE GENOMIC DNA]</scope>
    <source>
        <strain evidence="2 3">SF5</strain>
    </source>
</reference>